<feature type="domain" description="Calcineurin-like phosphoesterase" evidence="5">
    <location>
        <begin position="6"/>
        <end position="212"/>
    </location>
</feature>
<dbReference type="HOGENOM" id="CLU_070320_1_0_11"/>
<evidence type="ECO:0000256" key="2">
    <source>
        <dbReference type="ARBA" id="ARBA00022801"/>
    </source>
</evidence>
<keyword evidence="7" id="KW-1185">Reference proteome</keyword>
<sequence length="293" mass="30939">MSVRHRILHLSDTQVGRDGRDEDGVDAVAALERMLHDARHLPDLDLVVVSGDIADDGSVEGCVAVRDRVAAFAAARGIPHVYCTGNHDDRSTFATALGSGHLGPDGTDLGRLMESGGPERVAVSEVNGVRIVTLDSLVPGAAHGALSDRQLQWLANLLETPASSGTVIVVHHPPVYLESSVLMGTVGLRDSDRLASVLAGRDVRAVLCGHFHLQLAATLAGVPVWVTPGVVTRIDLTTPPQLERAVKGASATVVDLGGPFSPTFHVLHARDRAVGEQVYLMDALSGRDVDHED</sequence>
<dbReference type="OrthoDB" id="5241795at2"/>
<name>D2PQZ3_KRIFD</name>
<dbReference type="KEGG" id="kfl:Kfla_2036"/>
<gene>
    <name evidence="6" type="ordered locus">Kfla_2036</name>
</gene>
<proteinExistence type="inferred from homology"/>
<evidence type="ECO:0000259" key="5">
    <source>
        <dbReference type="Pfam" id="PF00149"/>
    </source>
</evidence>
<dbReference type="GO" id="GO:0016787">
    <property type="term" value="F:hydrolase activity"/>
    <property type="evidence" value="ECO:0007669"/>
    <property type="project" value="UniProtKB-KW"/>
</dbReference>
<dbReference type="SUPFAM" id="SSF56300">
    <property type="entry name" value="Metallo-dependent phosphatases"/>
    <property type="match status" value="1"/>
</dbReference>
<dbReference type="Gene3D" id="3.60.21.10">
    <property type="match status" value="1"/>
</dbReference>
<accession>D2PQZ3</accession>
<protein>
    <submittedName>
        <fullName evidence="6">Metallophosphoesterase</fullName>
    </submittedName>
</protein>
<dbReference type="AlphaFoldDB" id="D2PQZ3"/>
<reference evidence="6 7" key="2">
    <citation type="journal article" date="2010" name="Stand. Genomic Sci.">
        <title>Complete genome sequence of Kribbella flavida type strain (IFO 14399).</title>
        <authorList>
            <person name="Pukall R."/>
            <person name="Lapidus A."/>
            <person name="Glavina Del Rio T."/>
            <person name="Copeland A."/>
            <person name="Tice H."/>
            <person name="Cheng J.-F."/>
            <person name="Lucas S."/>
            <person name="Chen F."/>
            <person name="Nolan M."/>
            <person name="LaButti K."/>
            <person name="Pati A."/>
            <person name="Ivanova N."/>
            <person name="Mavrommatis K."/>
            <person name="Mikhailova N."/>
            <person name="Pitluck S."/>
            <person name="Bruce D."/>
            <person name="Goodwin L."/>
            <person name="Land M."/>
            <person name="Hauser L."/>
            <person name="Chang Y.-J."/>
            <person name="Jeffries C.D."/>
            <person name="Chen A."/>
            <person name="Palaniappan K."/>
            <person name="Chain P."/>
            <person name="Rohde M."/>
            <person name="Goeker M."/>
            <person name="Bristow J."/>
            <person name="Eisen J.A."/>
            <person name="Markowitz V."/>
            <person name="Hugenholtz P."/>
            <person name="Kyrpides N.C."/>
            <person name="Klenk H.-P."/>
            <person name="Brettin T."/>
        </authorList>
    </citation>
    <scope>NUCLEOTIDE SEQUENCE [LARGE SCALE GENOMIC DNA]</scope>
    <source>
        <strain evidence="7">DSM 17836 / JCM 10339 / NBRC 14399</strain>
    </source>
</reference>
<dbReference type="InterPro" id="IPR029052">
    <property type="entry name" value="Metallo-depent_PP-like"/>
</dbReference>
<evidence type="ECO:0000256" key="1">
    <source>
        <dbReference type="ARBA" id="ARBA00022723"/>
    </source>
</evidence>
<dbReference type="EMBL" id="CP001736">
    <property type="protein sequence ID" value="ADB31126.1"/>
    <property type="molecule type" value="Genomic_DNA"/>
</dbReference>
<dbReference type="Pfam" id="PF00149">
    <property type="entry name" value="Metallophos"/>
    <property type="match status" value="1"/>
</dbReference>
<evidence type="ECO:0000313" key="7">
    <source>
        <dbReference type="Proteomes" id="UP000007967"/>
    </source>
</evidence>
<keyword evidence="1" id="KW-0479">Metal-binding</keyword>
<dbReference type="eggNOG" id="COG1409">
    <property type="taxonomic scope" value="Bacteria"/>
</dbReference>
<dbReference type="Proteomes" id="UP000007967">
    <property type="component" value="Chromosome"/>
</dbReference>
<dbReference type="RefSeq" id="WP_012919682.1">
    <property type="nucleotide sequence ID" value="NC_013729.1"/>
</dbReference>
<keyword evidence="3" id="KW-0408">Iron</keyword>
<comment type="similarity">
    <text evidence="4">Belongs to the cyclic nucleotide phosphodiesterase class-III family.</text>
</comment>
<evidence type="ECO:0000256" key="3">
    <source>
        <dbReference type="ARBA" id="ARBA00023004"/>
    </source>
</evidence>
<organism evidence="6 7">
    <name type="scientific">Kribbella flavida (strain DSM 17836 / JCM 10339 / NBRC 14399)</name>
    <dbReference type="NCBI Taxonomy" id="479435"/>
    <lineage>
        <taxon>Bacteria</taxon>
        <taxon>Bacillati</taxon>
        <taxon>Actinomycetota</taxon>
        <taxon>Actinomycetes</taxon>
        <taxon>Propionibacteriales</taxon>
        <taxon>Kribbellaceae</taxon>
        <taxon>Kribbella</taxon>
    </lineage>
</organism>
<evidence type="ECO:0000313" key="6">
    <source>
        <dbReference type="EMBL" id="ADB31126.1"/>
    </source>
</evidence>
<dbReference type="GO" id="GO:0046872">
    <property type="term" value="F:metal ion binding"/>
    <property type="evidence" value="ECO:0007669"/>
    <property type="project" value="UniProtKB-KW"/>
</dbReference>
<reference evidence="7" key="1">
    <citation type="submission" date="2009-09" db="EMBL/GenBank/DDBJ databases">
        <title>The complete genome of Kribbella flavida DSM 17836.</title>
        <authorList>
            <consortium name="US DOE Joint Genome Institute (JGI-PGF)"/>
            <person name="Lucas S."/>
            <person name="Copeland A."/>
            <person name="Lapidus A."/>
            <person name="Glavina del Rio T."/>
            <person name="Dalin E."/>
            <person name="Tice H."/>
            <person name="Bruce D."/>
            <person name="Goodwin L."/>
            <person name="Pitluck S."/>
            <person name="Kyrpides N."/>
            <person name="Mavromatis K."/>
            <person name="Ivanova N."/>
            <person name="Saunders E."/>
            <person name="Brettin T."/>
            <person name="Detter J.C."/>
            <person name="Han C."/>
            <person name="Larimer F."/>
            <person name="Land M."/>
            <person name="Hauser L."/>
            <person name="Markowitz V."/>
            <person name="Cheng J.-F."/>
            <person name="Hugenholtz P."/>
            <person name="Woyke T."/>
            <person name="Wu D."/>
            <person name="Pukall R."/>
            <person name="Klenk H.-P."/>
            <person name="Eisen J.A."/>
        </authorList>
    </citation>
    <scope>NUCLEOTIDE SEQUENCE [LARGE SCALE GENOMIC DNA]</scope>
    <source>
        <strain evidence="7">DSM 17836 / JCM 10339 / NBRC 14399</strain>
    </source>
</reference>
<dbReference type="PANTHER" id="PTHR42988:SF2">
    <property type="entry name" value="CYCLIC NUCLEOTIDE PHOSPHODIESTERASE CBUA0032-RELATED"/>
    <property type="match status" value="1"/>
</dbReference>
<dbReference type="InterPro" id="IPR050884">
    <property type="entry name" value="CNP_phosphodiesterase-III"/>
</dbReference>
<evidence type="ECO:0000256" key="4">
    <source>
        <dbReference type="ARBA" id="ARBA00025742"/>
    </source>
</evidence>
<dbReference type="InterPro" id="IPR004843">
    <property type="entry name" value="Calcineurin-like_PHP"/>
</dbReference>
<keyword evidence="2" id="KW-0378">Hydrolase</keyword>
<dbReference type="STRING" id="479435.Kfla_2036"/>
<dbReference type="PANTHER" id="PTHR42988">
    <property type="entry name" value="PHOSPHOHYDROLASE"/>
    <property type="match status" value="1"/>
</dbReference>